<feature type="compositionally biased region" description="Low complexity" evidence="1">
    <location>
        <begin position="229"/>
        <end position="243"/>
    </location>
</feature>
<dbReference type="PANTHER" id="PTHR28665">
    <property type="entry name" value="BEN DOMAIN-CONTAINING PROTEIN 3"/>
    <property type="match status" value="1"/>
</dbReference>
<dbReference type="InParanoid" id="A0A6P8HF73"/>
<dbReference type="InterPro" id="IPR018379">
    <property type="entry name" value="BEN_domain"/>
</dbReference>
<evidence type="ECO:0000256" key="1">
    <source>
        <dbReference type="SAM" id="MobiDB-lite"/>
    </source>
</evidence>
<dbReference type="SMART" id="SM01025">
    <property type="entry name" value="BEN"/>
    <property type="match status" value="1"/>
</dbReference>
<keyword evidence="3" id="KW-1185">Reference proteome</keyword>
<dbReference type="PANTHER" id="PTHR28665:SF1">
    <property type="entry name" value="BEN DOMAIN-CONTAINING PROTEIN 3"/>
    <property type="match status" value="1"/>
</dbReference>
<dbReference type="Proteomes" id="UP000515163">
    <property type="component" value="Unplaced"/>
</dbReference>
<dbReference type="GO" id="GO:0003677">
    <property type="term" value="F:DNA binding"/>
    <property type="evidence" value="ECO:0007669"/>
    <property type="project" value="InterPro"/>
</dbReference>
<organism evidence="3 4">
    <name type="scientific">Actinia tenebrosa</name>
    <name type="common">Australian red waratah sea anemone</name>
    <dbReference type="NCBI Taxonomy" id="6105"/>
    <lineage>
        <taxon>Eukaryota</taxon>
        <taxon>Metazoa</taxon>
        <taxon>Cnidaria</taxon>
        <taxon>Anthozoa</taxon>
        <taxon>Hexacorallia</taxon>
        <taxon>Actiniaria</taxon>
        <taxon>Actiniidae</taxon>
        <taxon>Actinia</taxon>
    </lineage>
</organism>
<accession>A0A6P8HF73</accession>
<dbReference type="AlphaFoldDB" id="A0A6P8HF73"/>
<feature type="region of interest" description="Disordered" evidence="1">
    <location>
        <begin position="110"/>
        <end position="197"/>
    </location>
</feature>
<feature type="region of interest" description="Disordered" evidence="1">
    <location>
        <begin position="227"/>
        <end position="262"/>
    </location>
</feature>
<evidence type="ECO:0000313" key="3">
    <source>
        <dbReference type="Proteomes" id="UP000515163"/>
    </source>
</evidence>
<dbReference type="PROSITE" id="PS51457">
    <property type="entry name" value="BEN"/>
    <property type="match status" value="1"/>
</dbReference>
<reference evidence="4" key="1">
    <citation type="submission" date="2025-08" db="UniProtKB">
        <authorList>
            <consortium name="RefSeq"/>
        </authorList>
    </citation>
    <scope>IDENTIFICATION</scope>
    <source>
        <tissue evidence="4">Tentacle</tissue>
    </source>
</reference>
<dbReference type="GeneID" id="116291361"/>
<dbReference type="RefSeq" id="XP_031554391.1">
    <property type="nucleotide sequence ID" value="XM_031698531.1"/>
</dbReference>
<evidence type="ECO:0000259" key="2">
    <source>
        <dbReference type="PROSITE" id="PS51457"/>
    </source>
</evidence>
<dbReference type="GO" id="GO:0000183">
    <property type="term" value="P:rDNA heterochromatin formation"/>
    <property type="evidence" value="ECO:0007669"/>
    <property type="project" value="InterPro"/>
</dbReference>
<dbReference type="InterPro" id="IPR033583">
    <property type="entry name" value="BEND3"/>
</dbReference>
<feature type="domain" description="BEN" evidence="2">
    <location>
        <begin position="387"/>
        <end position="487"/>
    </location>
</feature>
<name>A0A6P8HF73_ACTTE</name>
<feature type="compositionally biased region" description="Acidic residues" evidence="1">
    <location>
        <begin position="117"/>
        <end position="129"/>
    </location>
</feature>
<dbReference type="KEGG" id="aten:116291361"/>
<gene>
    <name evidence="4" type="primary">LOC116291361</name>
</gene>
<protein>
    <submittedName>
        <fullName evidence="4">Uncharacterized protein LOC116291361</fullName>
    </submittedName>
</protein>
<dbReference type="GO" id="GO:0000792">
    <property type="term" value="C:heterochromatin"/>
    <property type="evidence" value="ECO:0007669"/>
    <property type="project" value="InterPro"/>
</dbReference>
<sequence length="489" mass="55537">MPSISLRNQLKVFKYGLFYFKCDKTVSIVKISNICKVLIGTNTKPGSLVKVKYGTLKEPLEAQIIAVEGELHVIFVMISGQLCNILTTIFFFVDDVQKLREVESQFLSDSENRHLFEEEEKGENEEEKGEGENEKEYEEEAKKPVKEPRKRKKESTAGDNTKPKKAKKDEKTPTDRRAAAKTARPQPAKTAKKPATVICRYSPGKDASVEEKKTEIPSGDLMNDTFVVSLPGSPLSSSTSHHTTTPKRSMRSPSPLSSSFHYSPLPSLPGSPFFHDDFSPPTPRRYRVQRQLTQFDPVEAAIGELEKRLVSYVDRKFDELFSFLHTRIHTPLPNFHATNPHTLPQTATQSNTHVLAEQQFQTPEHHFPQQGNTHIFTATEDSGCLSSPDNSELSNERLIIIRNQASSKMNFGVRLIRELFQSSELLGRNVEGVRGKKALDPIRIQKIKSLMMQFYPVPPMEQESAWRDCRKAIDSFLRKNKTPKNKNMY</sequence>
<feature type="compositionally biased region" description="Basic and acidic residues" evidence="1">
    <location>
        <begin position="167"/>
        <end position="178"/>
    </location>
</feature>
<proteinExistence type="predicted"/>
<evidence type="ECO:0000313" key="4">
    <source>
        <dbReference type="RefSeq" id="XP_031554391.1"/>
    </source>
</evidence>
<feature type="compositionally biased region" description="Basic and acidic residues" evidence="1">
    <location>
        <begin position="130"/>
        <end position="147"/>
    </location>
</feature>
<dbReference type="Pfam" id="PF10523">
    <property type="entry name" value="BEN"/>
    <property type="match status" value="1"/>
</dbReference>
<feature type="compositionally biased region" description="Low complexity" evidence="1">
    <location>
        <begin position="252"/>
        <end position="262"/>
    </location>
</feature>
<dbReference type="OrthoDB" id="5989657at2759"/>